<dbReference type="RefSeq" id="XP_040744140.1">
    <property type="nucleotide sequence ID" value="XM_040887216.1"/>
</dbReference>
<dbReference type="PANTHER" id="PTHR45648:SF22">
    <property type="entry name" value="GDSL LIPASE_ACYLHYDROLASE FAMILY PROTEIN (AFU_ORTHOLOGUE AFUA_4G14700)"/>
    <property type="match status" value="1"/>
</dbReference>
<dbReference type="OrthoDB" id="1600564at2759"/>
<keyword evidence="1" id="KW-0378">Hydrolase</keyword>
<dbReference type="PANTHER" id="PTHR45648">
    <property type="entry name" value="GDSL LIPASE/ACYLHYDROLASE FAMILY PROTEIN (AFU_ORTHOLOGUE AFUA_4G14700)"/>
    <property type="match status" value="1"/>
</dbReference>
<evidence type="ECO:0000256" key="1">
    <source>
        <dbReference type="ARBA" id="ARBA00022801"/>
    </source>
</evidence>
<keyword evidence="4" id="KW-1185">Reference proteome</keyword>
<dbReference type="CDD" id="cd01846">
    <property type="entry name" value="fatty_acyltransferase_like"/>
    <property type="match status" value="1"/>
</dbReference>
<dbReference type="SUPFAM" id="SSF52266">
    <property type="entry name" value="SGNH hydrolase"/>
    <property type="match status" value="1"/>
</dbReference>
<comment type="caution">
    <text evidence="3">The sequence shown here is derived from an EMBL/GenBank/DDBJ whole genome shotgun (WGS) entry which is preliminary data.</text>
</comment>
<keyword evidence="2" id="KW-0732">Signal</keyword>
<evidence type="ECO:0000313" key="4">
    <source>
        <dbReference type="Proteomes" id="UP000193922"/>
    </source>
</evidence>
<feature type="signal peptide" evidence="2">
    <location>
        <begin position="1"/>
        <end position="24"/>
    </location>
</feature>
<proteinExistence type="predicted"/>
<dbReference type="Pfam" id="PF00657">
    <property type="entry name" value="Lipase_GDSL"/>
    <property type="match status" value="1"/>
</dbReference>
<accession>A0A1Y1WAK6</accession>
<dbReference type="EMBL" id="MCFD01000005">
    <property type="protein sequence ID" value="ORX70561.1"/>
    <property type="molecule type" value="Genomic_DNA"/>
</dbReference>
<dbReference type="GeneID" id="63803864"/>
<name>A0A1Y1WAK6_9FUNG</name>
<dbReference type="Gene3D" id="3.40.50.1110">
    <property type="entry name" value="SGNH hydrolase"/>
    <property type="match status" value="1"/>
</dbReference>
<dbReference type="AlphaFoldDB" id="A0A1Y1WAK6"/>
<dbReference type="InterPro" id="IPR001087">
    <property type="entry name" value="GDSL"/>
</dbReference>
<reference evidence="3 4" key="1">
    <citation type="submission" date="2016-07" db="EMBL/GenBank/DDBJ databases">
        <title>Pervasive Adenine N6-methylation of Active Genes in Fungi.</title>
        <authorList>
            <consortium name="DOE Joint Genome Institute"/>
            <person name="Mondo S.J."/>
            <person name="Dannebaum R.O."/>
            <person name="Kuo R.C."/>
            <person name="Labutti K."/>
            <person name="Haridas S."/>
            <person name="Kuo A."/>
            <person name="Salamov A."/>
            <person name="Ahrendt S.R."/>
            <person name="Lipzen A."/>
            <person name="Sullivan W."/>
            <person name="Andreopoulos W.B."/>
            <person name="Clum A."/>
            <person name="Lindquist E."/>
            <person name="Daum C."/>
            <person name="Ramamoorthy G.K."/>
            <person name="Gryganskyi A."/>
            <person name="Culley D."/>
            <person name="Magnuson J.K."/>
            <person name="James T.Y."/>
            <person name="O'Malley M.A."/>
            <person name="Stajich J.E."/>
            <person name="Spatafora J.W."/>
            <person name="Visel A."/>
            <person name="Grigoriev I.V."/>
        </authorList>
    </citation>
    <scope>NUCLEOTIDE SEQUENCE [LARGE SCALE GENOMIC DNA]</scope>
    <source>
        <strain evidence="3 4">ATCC 12442</strain>
    </source>
</reference>
<feature type="chain" id="PRO_5010989660" evidence="2">
    <location>
        <begin position="25"/>
        <end position="341"/>
    </location>
</feature>
<dbReference type="GO" id="GO:0016788">
    <property type="term" value="F:hydrolase activity, acting on ester bonds"/>
    <property type="evidence" value="ECO:0007669"/>
    <property type="project" value="InterPro"/>
</dbReference>
<dbReference type="Proteomes" id="UP000193922">
    <property type="component" value="Unassembled WGS sequence"/>
</dbReference>
<dbReference type="STRING" id="61395.A0A1Y1WAK6"/>
<protein>
    <submittedName>
        <fullName evidence="3">Uncharacterized protein</fullName>
    </submittedName>
</protein>
<evidence type="ECO:0000256" key="2">
    <source>
        <dbReference type="SAM" id="SignalP"/>
    </source>
</evidence>
<sequence>MKFSVFSLASVVTVALQSATMAAAKPTFHVFGDSLSDIGTLKLLTLGIVPPPPYWNGRFSSGPVWNEYLALKLGYNLYNRAIGGATSVNNQTATLANGDILQVPSSQDQINYFKFLHPLYKLDPSRSDDIAALSGKLAPEAFATKLSDTIVGQLEQLKDIGFKNIIVGNVAAIQETPLAVSSGTVEAAKATIPLTNKLIQQKASAWAKTAGLTLFSVADLGAFVQLTIKQSLSSALGLVTTTKPCVNLEKLGEYFSDGNILQGLIDLLTNLGEVICNNPTEHYFMDPVHPAERVQRLFGYYMYEAIHALRSGSSFDLNEANLLSLIGKFGLNTAAPKPAAI</sequence>
<dbReference type="InterPro" id="IPR036514">
    <property type="entry name" value="SGNH_hydro_sf"/>
</dbReference>
<gene>
    <name evidence="3" type="ORF">DL89DRAFT_266763</name>
</gene>
<evidence type="ECO:0000313" key="3">
    <source>
        <dbReference type="EMBL" id="ORX70561.1"/>
    </source>
</evidence>
<organism evidence="3 4">
    <name type="scientific">Linderina pennispora</name>
    <dbReference type="NCBI Taxonomy" id="61395"/>
    <lineage>
        <taxon>Eukaryota</taxon>
        <taxon>Fungi</taxon>
        <taxon>Fungi incertae sedis</taxon>
        <taxon>Zoopagomycota</taxon>
        <taxon>Kickxellomycotina</taxon>
        <taxon>Kickxellomycetes</taxon>
        <taxon>Kickxellales</taxon>
        <taxon>Kickxellaceae</taxon>
        <taxon>Linderina</taxon>
    </lineage>
</organism>
<dbReference type="InterPro" id="IPR051058">
    <property type="entry name" value="GDSL_Est/Lipase"/>
</dbReference>